<evidence type="ECO:0000259" key="5">
    <source>
        <dbReference type="PROSITE" id="PS50011"/>
    </source>
</evidence>
<keyword evidence="1 3" id="KW-0547">Nucleotide-binding</keyword>
<accession>A0A7S3CW30</accession>
<protein>
    <recommendedName>
        <fullName evidence="5">Protein kinase domain-containing protein</fullName>
    </recommendedName>
</protein>
<proteinExistence type="predicted"/>
<dbReference type="PROSITE" id="PS50011">
    <property type="entry name" value="PROTEIN_KINASE_DOM"/>
    <property type="match status" value="1"/>
</dbReference>
<dbReference type="Gene3D" id="1.10.510.10">
    <property type="entry name" value="Transferase(Phosphotransferase) domain 1"/>
    <property type="match status" value="1"/>
</dbReference>
<dbReference type="PROSITE" id="PS00107">
    <property type="entry name" value="PROTEIN_KINASE_ATP"/>
    <property type="match status" value="1"/>
</dbReference>
<evidence type="ECO:0000313" key="6">
    <source>
        <dbReference type="EMBL" id="CAE0239138.1"/>
    </source>
</evidence>
<sequence length="530" mass="58780">MGSFPSSFHKKSGGPKLPKKAKGTQRKYDTEPRQHENKPKNDGKHKCPQATDKAELPRTETASLTRVQTRPFPKNTKFVFAPLKRDFKIQGLLGSGSYGEVKLVQHMASGNHYAAKVFYKPSSSLHRAGDFNEWEVKGESHIMRQLNYPTLVRLYAVYEDSDSHTFILHLCEGGTLGEYLQDLFQYRCSNPADKMPTSHRGSSVPAEEESVPAPLRLLFRDVEEAEAEDSLYLCRGAGAASSLLSSPQRRKERIVPSLASNIILPRIGVAAAADSGPASKFEEGNTSAAVKTAACKLPHITALSSAATASTVASKQRRTVSTGLEPLNERETANVMADLLGSLAYMHRRGLVHRDIKIDNIFLLKSQRVEDSLLSNQFYLGDFGFSKKWRPDSFLRSYCGSPVYMAPEVVGAKGALTPEEALTMGLRAYTSKCDIWSAGVVMHALLTGEYPFAGKHSSDTLRRIVHGRLRLDTPVFDSISDEAIACLTVMLRRNPSSRPEALELLQQSSWLRHFAGERVRFHLHRLSDFT</sequence>
<dbReference type="SUPFAM" id="SSF56112">
    <property type="entry name" value="Protein kinase-like (PK-like)"/>
    <property type="match status" value="1"/>
</dbReference>
<evidence type="ECO:0000256" key="2">
    <source>
        <dbReference type="ARBA" id="ARBA00022840"/>
    </source>
</evidence>
<dbReference type="InterPro" id="IPR008271">
    <property type="entry name" value="Ser/Thr_kinase_AS"/>
</dbReference>
<feature type="compositionally biased region" description="Basic and acidic residues" evidence="4">
    <location>
        <begin position="26"/>
        <end position="45"/>
    </location>
</feature>
<feature type="region of interest" description="Disordered" evidence="4">
    <location>
        <begin position="1"/>
        <end position="68"/>
    </location>
</feature>
<evidence type="ECO:0000256" key="4">
    <source>
        <dbReference type="SAM" id="MobiDB-lite"/>
    </source>
</evidence>
<dbReference type="SMART" id="SM00220">
    <property type="entry name" value="S_TKc"/>
    <property type="match status" value="1"/>
</dbReference>
<dbReference type="AlphaFoldDB" id="A0A7S3CW30"/>
<dbReference type="PANTHER" id="PTHR24347">
    <property type="entry name" value="SERINE/THREONINE-PROTEIN KINASE"/>
    <property type="match status" value="1"/>
</dbReference>
<dbReference type="EMBL" id="HBIB01001849">
    <property type="protein sequence ID" value="CAE0239138.1"/>
    <property type="molecule type" value="Transcribed_RNA"/>
</dbReference>
<dbReference type="GO" id="GO:0004672">
    <property type="term" value="F:protein kinase activity"/>
    <property type="evidence" value="ECO:0007669"/>
    <property type="project" value="InterPro"/>
</dbReference>
<dbReference type="InterPro" id="IPR000719">
    <property type="entry name" value="Prot_kinase_dom"/>
</dbReference>
<gene>
    <name evidence="6" type="ORF">PBIL07802_LOCUS1282</name>
</gene>
<dbReference type="Pfam" id="PF00069">
    <property type="entry name" value="Pkinase"/>
    <property type="match status" value="2"/>
</dbReference>
<dbReference type="GO" id="GO:0005524">
    <property type="term" value="F:ATP binding"/>
    <property type="evidence" value="ECO:0007669"/>
    <property type="project" value="UniProtKB-UniRule"/>
</dbReference>
<dbReference type="PROSITE" id="PS00108">
    <property type="entry name" value="PROTEIN_KINASE_ST"/>
    <property type="match status" value="1"/>
</dbReference>
<feature type="domain" description="Protein kinase" evidence="5">
    <location>
        <begin position="87"/>
        <end position="511"/>
    </location>
</feature>
<dbReference type="InterPro" id="IPR011009">
    <property type="entry name" value="Kinase-like_dom_sf"/>
</dbReference>
<evidence type="ECO:0000256" key="1">
    <source>
        <dbReference type="ARBA" id="ARBA00022741"/>
    </source>
</evidence>
<feature type="binding site" evidence="3">
    <location>
        <position position="116"/>
    </location>
    <ligand>
        <name>ATP</name>
        <dbReference type="ChEBI" id="CHEBI:30616"/>
    </ligand>
</feature>
<reference evidence="6" key="1">
    <citation type="submission" date="2021-01" db="EMBL/GenBank/DDBJ databases">
        <authorList>
            <person name="Corre E."/>
            <person name="Pelletier E."/>
            <person name="Niang G."/>
            <person name="Scheremetjew M."/>
            <person name="Finn R."/>
            <person name="Kale V."/>
            <person name="Holt S."/>
            <person name="Cochrane G."/>
            <person name="Meng A."/>
            <person name="Brown T."/>
            <person name="Cohen L."/>
        </authorList>
    </citation>
    <scope>NUCLEOTIDE SEQUENCE</scope>
    <source>
        <strain evidence="6">NIES-2562</strain>
    </source>
</reference>
<evidence type="ECO:0000256" key="3">
    <source>
        <dbReference type="PROSITE-ProRule" id="PRU10141"/>
    </source>
</evidence>
<dbReference type="Gene3D" id="3.30.200.20">
    <property type="entry name" value="Phosphorylase Kinase, domain 1"/>
    <property type="match status" value="1"/>
</dbReference>
<name>A0A7S3CW30_9EUKA</name>
<feature type="compositionally biased region" description="Basic residues" evidence="4">
    <location>
        <begin position="8"/>
        <end position="25"/>
    </location>
</feature>
<dbReference type="InterPro" id="IPR017441">
    <property type="entry name" value="Protein_kinase_ATP_BS"/>
</dbReference>
<keyword evidence="2 3" id="KW-0067">ATP-binding</keyword>
<organism evidence="6">
    <name type="scientific">Palpitomonas bilix</name>
    <dbReference type="NCBI Taxonomy" id="652834"/>
    <lineage>
        <taxon>Eukaryota</taxon>
        <taxon>Eukaryota incertae sedis</taxon>
    </lineage>
</organism>